<protein>
    <submittedName>
        <fullName evidence="1">Uncharacterized protein</fullName>
    </submittedName>
</protein>
<sequence length="55" mass="6401">MVVSYKKKCAKSCTSELEYLEIMMDNMQKSAPNIYLNLSSMIFIWYIRSKLGLVS</sequence>
<dbReference type="KEGG" id="dhy:DESAM_21373"/>
<dbReference type="EMBL" id="FO203522">
    <property type="protein sequence ID" value="CCO23650.1"/>
    <property type="molecule type" value="Genomic_DNA"/>
</dbReference>
<accession>L0RBT5</accession>
<organism evidence="1 2">
    <name type="scientific">Maridesulfovibrio hydrothermalis AM13 = DSM 14728</name>
    <dbReference type="NCBI Taxonomy" id="1121451"/>
    <lineage>
        <taxon>Bacteria</taxon>
        <taxon>Pseudomonadati</taxon>
        <taxon>Thermodesulfobacteriota</taxon>
        <taxon>Desulfovibrionia</taxon>
        <taxon>Desulfovibrionales</taxon>
        <taxon>Desulfovibrionaceae</taxon>
        <taxon>Maridesulfovibrio</taxon>
    </lineage>
</organism>
<gene>
    <name evidence="1" type="ORF">DESAM_21373</name>
</gene>
<evidence type="ECO:0000313" key="1">
    <source>
        <dbReference type="EMBL" id="CCO23650.1"/>
    </source>
</evidence>
<proteinExistence type="predicted"/>
<keyword evidence="2" id="KW-1185">Reference proteome</keyword>
<evidence type="ECO:0000313" key="2">
    <source>
        <dbReference type="Proteomes" id="UP000010808"/>
    </source>
</evidence>
<reference evidence="1 2" key="1">
    <citation type="submission" date="2012-10" db="EMBL/GenBank/DDBJ databases">
        <authorList>
            <person name="Genoscope - CEA"/>
        </authorList>
    </citation>
    <scope>NUCLEOTIDE SEQUENCE [LARGE SCALE GENOMIC DNA]</scope>
    <source>
        <strain evidence="2">AM13 / DSM 14728</strain>
    </source>
</reference>
<dbReference type="AlphaFoldDB" id="L0RBT5"/>
<name>L0RBT5_9BACT</name>
<dbReference type="STRING" id="1121451.DESAM_21373"/>
<dbReference type="HOGENOM" id="CLU_3024700_0_0_7"/>
<dbReference type="Proteomes" id="UP000010808">
    <property type="component" value="Chromosome"/>
</dbReference>